<reference evidence="2" key="1">
    <citation type="submission" date="2015-01" db="EMBL/GenBank/DDBJ databases">
        <title>Characterization of the biosynthetic gene cluster for maklamicin, a spirotetronate-class antibiotic of the endophytic Micromonospora sp. GMKU326.</title>
        <authorList>
            <person name="Kitani S."/>
            <person name="Ratama D."/>
            <person name="Hashimoto J."/>
            <person name="Thamchaipenet A."/>
            <person name="Igarashi Y."/>
            <person name="Shin-ya K."/>
            <person name="Ikeda H."/>
            <person name="Nihira T."/>
        </authorList>
    </citation>
    <scope>NUCLEOTIDE SEQUENCE</scope>
    <source>
        <strain evidence="2">GMKU326</strain>
    </source>
</reference>
<dbReference type="AlphaFoldDB" id="A0A0B6VPZ3"/>
<evidence type="ECO:0000259" key="1">
    <source>
        <dbReference type="Pfam" id="PF00550"/>
    </source>
</evidence>
<name>A0A0B6VPZ3_9ACTN</name>
<sequence>MNSLDDFLHLVTDEVGIPVNAEDARGDLDQVAGWDSVHLLTLLTVLEQRTGRTLALPDVLAARSLADIYDLAVTA</sequence>
<dbReference type="InterPro" id="IPR009081">
    <property type="entry name" value="PP-bd_ACP"/>
</dbReference>
<dbReference type="SUPFAM" id="SSF47336">
    <property type="entry name" value="ACP-like"/>
    <property type="match status" value="1"/>
</dbReference>
<dbReference type="InterPro" id="IPR036736">
    <property type="entry name" value="ACP-like_sf"/>
</dbReference>
<dbReference type="Pfam" id="PF00550">
    <property type="entry name" value="PP-binding"/>
    <property type="match status" value="1"/>
</dbReference>
<proteinExistence type="predicted"/>
<feature type="domain" description="Carrier" evidence="1">
    <location>
        <begin position="9"/>
        <end position="70"/>
    </location>
</feature>
<dbReference type="Gene3D" id="1.10.1200.10">
    <property type="entry name" value="ACP-like"/>
    <property type="match status" value="1"/>
</dbReference>
<evidence type="ECO:0000313" key="2">
    <source>
        <dbReference type="EMBL" id="BAQ25503.1"/>
    </source>
</evidence>
<dbReference type="EMBL" id="LC021382">
    <property type="protein sequence ID" value="BAQ25503.1"/>
    <property type="molecule type" value="Genomic_DNA"/>
</dbReference>
<accession>A0A0B6VPZ3</accession>
<gene>
    <name evidence="2" type="primary">makB3</name>
</gene>
<protein>
    <submittedName>
        <fullName evidence="2">Acyl carrier protein</fullName>
    </submittedName>
</protein>
<organism evidence="2">
    <name type="scientific">Micromonospora sp. GMKU326</name>
    <dbReference type="NCBI Taxonomy" id="718015"/>
    <lineage>
        <taxon>Bacteria</taxon>
        <taxon>Bacillati</taxon>
        <taxon>Actinomycetota</taxon>
        <taxon>Actinomycetes</taxon>
        <taxon>Micromonosporales</taxon>
        <taxon>Micromonosporaceae</taxon>
        <taxon>Micromonospora</taxon>
    </lineage>
</organism>